<name>A0ABY2SGP2_9HYPH</name>
<organism evidence="3 4">
    <name type="scientific">Martelella alba</name>
    <dbReference type="NCBI Taxonomy" id="2590451"/>
    <lineage>
        <taxon>Bacteria</taxon>
        <taxon>Pseudomonadati</taxon>
        <taxon>Pseudomonadota</taxon>
        <taxon>Alphaproteobacteria</taxon>
        <taxon>Hyphomicrobiales</taxon>
        <taxon>Aurantimonadaceae</taxon>
        <taxon>Martelella</taxon>
    </lineage>
</organism>
<dbReference type="EMBL" id="SZPQ01000030">
    <property type="protein sequence ID" value="TKI04335.1"/>
    <property type="molecule type" value="Genomic_DNA"/>
</dbReference>
<comment type="caution">
    <text evidence="3">The sequence shown here is derived from an EMBL/GenBank/DDBJ whole genome shotgun (WGS) entry which is preliminary data.</text>
</comment>
<protein>
    <recommendedName>
        <fullName evidence="2">Type VI secretion system FHA domain-containing protein</fullName>
    </recommendedName>
</protein>
<feature type="compositionally biased region" description="Basic and acidic residues" evidence="1">
    <location>
        <begin position="9"/>
        <end position="19"/>
    </location>
</feature>
<evidence type="ECO:0000313" key="3">
    <source>
        <dbReference type="EMBL" id="TKI04335.1"/>
    </source>
</evidence>
<evidence type="ECO:0000313" key="4">
    <source>
        <dbReference type="Proteomes" id="UP000305202"/>
    </source>
</evidence>
<feature type="domain" description="Type VI secretion system FHA" evidence="2">
    <location>
        <begin position="131"/>
        <end position="209"/>
    </location>
</feature>
<keyword evidence="4" id="KW-1185">Reference proteome</keyword>
<feature type="region of interest" description="Disordered" evidence="1">
    <location>
        <begin position="1"/>
        <end position="93"/>
    </location>
</feature>
<accession>A0ABY2SGP2</accession>
<proteinExistence type="predicted"/>
<gene>
    <name evidence="3" type="ORF">FCN80_18530</name>
</gene>
<evidence type="ECO:0000259" key="2">
    <source>
        <dbReference type="Pfam" id="PF20232"/>
    </source>
</evidence>
<dbReference type="Pfam" id="PF20232">
    <property type="entry name" value="T6SS_FHA_C"/>
    <property type="match status" value="1"/>
</dbReference>
<dbReference type="RefSeq" id="WP_136991650.1">
    <property type="nucleotide sequence ID" value="NZ_SZPQ01000030.1"/>
</dbReference>
<dbReference type="InterPro" id="IPR046883">
    <property type="entry name" value="T6SS_FHA_C"/>
</dbReference>
<evidence type="ECO:0000256" key="1">
    <source>
        <dbReference type="SAM" id="MobiDB-lite"/>
    </source>
</evidence>
<sequence length="236" mass="26257">MPEFPIDAPPRDNDHRPVKDEDELWSGLCRDLSLPRPEPAEDALSDLLFGSSTPVADENPVSGGKRRRSSGDDNVSWQGGVGDPMSSPPGVGIATDSRDPLYWFAAGDAGSLAALDADAERVATTLEPDAQRRRQAMAAALNACYRRVLALFDPDDGLRPARAERGWRRLGARRRQWRDYCKYHQRLRRDSDSQADNLFESVFLPAYEQRLRDNEHALAVHSPTNDIANALTPPIR</sequence>
<reference evidence="3 4" key="1">
    <citation type="submission" date="2019-04" db="EMBL/GenBank/DDBJ databases">
        <authorList>
            <person name="Li M."/>
            <person name="Gao C."/>
        </authorList>
    </citation>
    <scope>NUCLEOTIDE SEQUENCE [LARGE SCALE GENOMIC DNA]</scope>
    <source>
        <strain evidence="3 4">BGMRC 2031</strain>
    </source>
</reference>
<dbReference type="Proteomes" id="UP000305202">
    <property type="component" value="Unassembled WGS sequence"/>
</dbReference>